<proteinExistence type="predicted"/>
<dbReference type="GO" id="GO:0051087">
    <property type="term" value="F:protein-folding chaperone binding"/>
    <property type="evidence" value="ECO:0007669"/>
    <property type="project" value="InterPro"/>
</dbReference>
<protein>
    <recommendedName>
        <fullName evidence="5">Nucleotide exchange factor GrpE</fullName>
    </recommendedName>
</protein>
<accession>W4LY70</accession>
<dbReference type="InterPro" id="IPR009012">
    <property type="entry name" value="GrpE_head"/>
</dbReference>
<feature type="compositionally biased region" description="Basic and acidic residues" evidence="2">
    <location>
        <begin position="238"/>
        <end position="252"/>
    </location>
</feature>
<evidence type="ECO:0000313" key="3">
    <source>
        <dbReference type="EMBL" id="ETX02833.1"/>
    </source>
</evidence>
<dbReference type="AlphaFoldDB" id="W4LY70"/>
<dbReference type="SUPFAM" id="SSF51064">
    <property type="entry name" value="Head domain of nucleotide exchange factor GrpE"/>
    <property type="match status" value="1"/>
</dbReference>
<comment type="caution">
    <text evidence="3">The sequence shown here is derived from an EMBL/GenBank/DDBJ whole genome shotgun (WGS) entry which is preliminary data.</text>
</comment>
<dbReference type="Pfam" id="PF01025">
    <property type="entry name" value="GrpE"/>
    <property type="match status" value="1"/>
</dbReference>
<keyword evidence="1" id="KW-0143">Chaperone</keyword>
<feature type="region of interest" description="Disordered" evidence="2">
    <location>
        <begin position="217"/>
        <end position="252"/>
    </location>
</feature>
<sequence length="252" mass="29113">MDEETDRHQDPSISHSPTGESPHGHAEAGPEQDVDEPALADEAGPAARPIWLETLDGIANQQQRLSDMFDDKLRYDASREVIIDKLHQEIQDYRNDMLGKIILPVLKDLMSLDNEVIKFVKDRRDLERFPPEKQDWSELLRQVAMFHDDIVEILDRYGVTMFEEESETFNPRTQRSLDTRLTETQEHHRTIAERIRPGFRWGDQVVRNEEVIVYKYQAPQETSLPPSDDAGENGHTLNQEHDTASEGTSRDE</sequence>
<evidence type="ECO:0000256" key="2">
    <source>
        <dbReference type="SAM" id="MobiDB-lite"/>
    </source>
</evidence>
<organism evidence="3 4">
    <name type="scientific">Entotheonella factor</name>
    <dbReference type="NCBI Taxonomy" id="1429438"/>
    <lineage>
        <taxon>Bacteria</taxon>
        <taxon>Pseudomonadati</taxon>
        <taxon>Nitrospinota/Tectimicrobiota group</taxon>
        <taxon>Candidatus Tectimicrobiota</taxon>
        <taxon>Candidatus Entotheonellia</taxon>
        <taxon>Candidatus Entotheonellales</taxon>
        <taxon>Candidatus Entotheonellaceae</taxon>
        <taxon>Candidatus Entotheonella</taxon>
    </lineage>
</organism>
<dbReference type="EMBL" id="AZHW01000105">
    <property type="protein sequence ID" value="ETX02833.1"/>
    <property type="molecule type" value="Genomic_DNA"/>
</dbReference>
<dbReference type="GO" id="GO:0042803">
    <property type="term" value="F:protein homodimerization activity"/>
    <property type="evidence" value="ECO:0007669"/>
    <property type="project" value="InterPro"/>
</dbReference>
<dbReference type="GO" id="GO:0006457">
    <property type="term" value="P:protein folding"/>
    <property type="evidence" value="ECO:0007669"/>
    <property type="project" value="InterPro"/>
</dbReference>
<name>W4LY70_ENTF1</name>
<dbReference type="Gene3D" id="2.30.22.10">
    <property type="entry name" value="Head domain of nucleotide exchange factor GrpE"/>
    <property type="match status" value="1"/>
</dbReference>
<dbReference type="InterPro" id="IPR000740">
    <property type="entry name" value="GrpE"/>
</dbReference>
<feature type="compositionally biased region" description="Basic and acidic residues" evidence="2">
    <location>
        <begin position="1"/>
        <end position="10"/>
    </location>
</feature>
<dbReference type="Proteomes" id="UP000019141">
    <property type="component" value="Unassembled WGS sequence"/>
</dbReference>
<dbReference type="GO" id="GO:0000774">
    <property type="term" value="F:adenyl-nucleotide exchange factor activity"/>
    <property type="evidence" value="ECO:0007669"/>
    <property type="project" value="InterPro"/>
</dbReference>
<keyword evidence="4" id="KW-1185">Reference proteome</keyword>
<evidence type="ECO:0000313" key="4">
    <source>
        <dbReference type="Proteomes" id="UP000019141"/>
    </source>
</evidence>
<feature type="region of interest" description="Disordered" evidence="2">
    <location>
        <begin position="1"/>
        <end position="42"/>
    </location>
</feature>
<gene>
    <name evidence="3" type="ORF">ETSY1_02150</name>
</gene>
<evidence type="ECO:0008006" key="5">
    <source>
        <dbReference type="Google" id="ProtNLM"/>
    </source>
</evidence>
<reference evidence="3 4" key="1">
    <citation type="journal article" date="2014" name="Nature">
        <title>An environmental bacterial taxon with a large and distinct metabolic repertoire.</title>
        <authorList>
            <person name="Wilson M.C."/>
            <person name="Mori T."/>
            <person name="Ruckert C."/>
            <person name="Uria A.R."/>
            <person name="Helf M.J."/>
            <person name="Takada K."/>
            <person name="Gernert C."/>
            <person name="Steffens U.A."/>
            <person name="Heycke N."/>
            <person name="Schmitt S."/>
            <person name="Rinke C."/>
            <person name="Helfrich E.J."/>
            <person name="Brachmann A.O."/>
            <person name="Gurgui C."/>
            <person name="Wakimoto T."/>
            <person name="Kracht M."/>
            <person name="Crusemann M."/>
            <person name="Hentschel U."/>
            <person name="Abe I."/>
            <person name="Matsunaga S."/>
            <person name="Kalinowski J."/>
            <person name="Takeyama H."/>
            <person name="Piel J."/>
        </authorList>
    </citation>
    <scope>NUCLEOTIDE SEQUENCE [LARGE SCALE GENOMIC DNA]</scope>
    <source>
        <strain evidence="4">TSY1</strain>
    </source>
</reference>
<dbReference type="HOGENOM" id="CLU_1101307_0_0_7"/>
<evidence type="ECO:0000256" key="1">
    <source>
        <dbReference type="ARBA" id="ARBA00023186"/>
    </source>
</evidence>
<feature type="compositionally biased region" description="Acidic residues" evidence="2">
    <location>
        <begin position="30"/>
        <end position="39"/>
    </location>
</feature>